<sequence>MKSTTQPKSYFLLYPSYFPFVKCYELTYELCFFLNFFNSGLRVLNIILGLKSIGVMSSSTTSQDSVQSMILDESTNGEGLGPTIIRITEGERLTWMEVDPCVGKCHDGQPYTTACP</sequence>
<gene>
    <name evidence="1" type="ORF">AVEN_33480_1</name>
</gene>
<evidence type="ECO:0000313" key="2">
    <source>
        <dbReference type="Proteomes" id="UP000499080"/>
    </source>
</evidence>
<dbReference type="EMBL" id="BGPR01001585">
    <property type="protein sequence ID" value="GBM57239.1"/>
    <property type="molecule type" value="Genomic_DNA"/>
</dbReference>
<name>A0A4Y2GWJ7_ARAVE</name>
<dbReference type="Proteomes" id="UP000499080">
    <property type="component" value="Unassembled WGS sequence"/>
</dbReference>
<proteinExistence type="predicted"/>
<protein>
    <submittedName>
        <fullName evidence="1">Uncharacterized protein</fullName>
    </submittedName>
</protein>
<comment type="caution">
    <text evidence="1">The sequence shown here is derived from an EMBL/GenBank/DDBJ whole genome shotgun (WGS) entry which is preliminary data.</text>
</comment>
<keyword evidence="2" id="KW-1185">Reference proteome</keyword>
<reference evidence="1 2" key="1">
    <citation type="journal article" date="2019" name="Sci. Rep.">
        <title>Orb-weaving spider Araneus ventricosus genome elucidates the spidroin gene catalogue.</title>
        <authorList>
            <person name="Kono N."/>
            <person name="Nakamura H."/>
            <person name="Ohtoshi R."/>
            <person name="Moran D.A.P."/>
            <person name="Shinohara A."/>
            <person name="Yoshida Y."/>
            <person name="Fujiwara M."/>
            <person name="Mori M."/>
            <person name="Tomita M."/>
            <person name="Arakawa K."/>
        </authorList>
    </citation>
    <scope>NUCLEOTIDE SEQUENCE [LARGE SCALE GENOMIC DNA]</scope>
</reference>
<accession>A0A4Y2GWJ7</accession>
<dbReference type="AlphaFoldDB" id="A0A4Y2GWJ7"/>
<organism evidence="1 2">
    <name type="scientific">Araneus ventricosus</name>
    <name type="common">Orbweaver spider</name>
    <name type="synonym">Epeira ventricosa</name>
    <dbReference type="NCBI Taxonomy" id="182803"/>
    <lineage>
        <taxon>Eukaryota</taxon>
        <taxon>Metazoa</taxon>
        <taxon>Ecdysozoa</taxon>
        <taxon>Arthropoda</taxon>
        <taxon>Chelicerata</taxon>
        <taxon>Arachnida</taxon>
        <taxon>Araneae</taxon>
        <taxon>Araneomorphae</taxon>
        <taxon>Entelegynae</taxon>
        <taxon>Araneoidea</taxon>
        <taxon>Araneidae</taxon>
        <taxon>Araneus</taxon>
    </lineage>
</organism>
<evidence type="ECO:0000313" key="1">
    <source>
        <dbReference type="EMBL" id="GBM57239.1"/>
    </source>
</evidence>